<feature type="signal peptide" evidence="1">
    <location>
        <begin position="1"/>
        <end position="19"/>
    </location>
</feature>
<evidence type="ECO:0000313" key="3">
    <source>
        <dbReference type="Proteomes" id="UP000316270"/>
    </source>
</evidence>
<dbReference type="Proteomes" id="UP000316270">
    <property type="component" value="Chromosome 11"/>
</dbReference>
<keyword evidence="3" id="KW-1185">Reference proteome</keyword>
<dbReference type="AlphaFoldDB" id="A0A517LFW6"/>
<protein>
    <recommendedName>
        <fullName evidence="4">Extracellular membrane protein CFEM domain-containing protein</fullName>
    </recommendedName>
</protein>
<gene>
    <name evidence="2" type="ORF">FKW77_007275</name>
</gene>
<accession>A0A517LFW6</accession>
<organism evidence="2 3">
    <name type="scientific">Venturia effusa</name>
    <dbReference type="NCBI Taxonomy" id="50376"/>
    <lineage>
        <taxon>Eukaryota</taxon>
        <taxon>Fungi</taxon>
        <taxon>Dikarya</taxon>
        <taxon>Ascomycota</taxon>
        <taxon>Pezizomycotina</taxon>
        <taxon>Dothideomycetes</taxon>
        <taxon>Pleosporomycetidae</taxon>
        <taxon>Venturiales</taxon>
        <taxon>Venturiaceae</taxon>
        <taxon>Venturia</taxon>
    </lineage>
</organism>
<evidence type="ECO:0000256" key="1">
    <source>
        <dbReference type="SAM" id="SignalP"/>
    </source>
</evidence>
<name>A0A517LFW6_9PEZI</name>
<proteinExistence type="predicted"/>
<feature type="chain" id="PRO_5021739238" description="Extracellular membrane protein CFEM domain-containing protein" evidence="1">
    <location>
        <begin position="20"/>
        <end position="105"/>
    </location>
</feature>
<dbReference type="EMBL" id="CP042195">
    <property type="protein sequence ID" value="QDS74511.1"/>
    <property type="molecule type" value="Genomic_DNA"/>
</dbReference>
<evidence type="ECO:0008006" key="4">
    <source>
        <dbReference type="Google" id="ProtNLM"/>
    </source>
</evidence>
<sequence>MKPSILTPVITFLPSITYAQGVIAPTIQSYIGTVCCPSFVKKCTDRHLDGCVALNLEYCVREVNDDVRDDYACTVSCIATSKIPVKDLHVYKTVDKIGGFGYLCM</sequence>
<evidence type="ECO:0000313" key="2">
    <source>
        <dbReference type="EMBL" id="QDS74511.1"/>
    </source>
</evidence>
<reference evidence="2 3" key="1">
    <citation type="submission" date="2019-07" db="EMBL/GenBank/DDBJ databases">
        <title>Finished genome of Venturia effusa.</title>
        <authorList>
            <person name="Young C.A."/>
            <person name="Cox M.P."/>
            <person name="Ganley A.R.D."/>
            <person name="David W.J."/>
        </authorList>
    </citation>
    <scope>NUCLEOTIDE SEQUENCE [LARGE SCALE GENOMIC DNA]</scope>
    <source>
        <strain evidence="3">albino</strain>
    </source>
</reference>
<keyword evidence="1" id="KW-0732">Signal</keyword>